<dbReference type="InterPro" id="IPR055414">
    <property type="entry name" value="LRR_R13L4/SHOC2-like"/>
</dbReference>
<name>A0A7J6VQJ7_THATH</name>
<feature type="non-terminal residue" evidence="9">
    <location>
        <position position="779"/>
    </location>
</feature>
<dbReference type="PANTHER" id="PTHR36766">
    <property type="entry name" value="PLANT BROAD-SPECTRUM MILDEW RESISTANCE PROTEIN RPW8"/>
    <property type="match status" value="1"/>
</dbReference>
<dbReference type="GO" id="GO:0043531">
    <property type="term" value="F:ADP binding"/>
    <property type="evidence" value="ECO:0007669"/>
    <property type="project" value="InterPro"/>
</dbReference>
<evidence type="ECO:0000259" key="8">
    <source>
        <dbReference type="Pfam" id="PF23598"/>
    </source>
</evidence>
<dbReference type="InterPro" id="IPR041118">
    <property type="entry name" value="Rx_N"/>
</dbReference>
<proteinExistence type="predicted"/>
<dbReference type="AlphaFoldDB" id="A0A7J6VQJ7"/>
<evidence type="ECO:0000313" key="10">
    <source>
        <dbReference type="Proteomes" id="UP000554482"/>
    </source>
</evidence>
<dbReference type="InterPro" id="IPR042197">
    <property type="entry name" value="Apaf_helical"/>
</dbReference>
<evidence type="ECO:0000259" key="5">
    <source>
        <dbReference type="Pfam" id="PF00931"/>
    </source>
</evidence>
<dbReference type="SUPFAM" id="SSF52058">
    <property type="entry name" value="L domain-like"/>
    <property type="match status" value="1"/>
</dbReference>
<evidence type="ECO:0000259" key="7">
    <source>
        <dbReference type="Pfam" id="PF23559"/>
    </source>
</evidence>
<evidence type="ECO:0000256" key="2">
    <source>
        <dbReference type="ARBA" id="ARBA00022741"/>
    </source>
</evidence>
<dbReference type="GO" id="GO:0051707">
    <property type="term" value="P:response to other organism"/>
    <property type="evidence" value="ECO:0007669"/>
    <property type="project" value="UniProtKB-ARBA"/>
</dbReference>
<dbReference type="SUPFAM" id="SSF52540">
    <property type="entry name" value="P-loop containing nucleoside triphosphate hydrolases"/>
    <property type="match status" value="1"/>
</dbReference>
<feature type="domain" description="Disease resistance N-terminal" evidence="6">
    <location>
        <begin position="2"/>
        <end position="48"/>
    </location>
</feature>
<dbReference type="CDD" id="cd14798">
    <property type="entry name" value="RX-CC_like"/>
    <property type="match status" value="1"/>
</dbReference>
<dbReference type="PANTHER" id="PTHR36766:SF30">
    <property type="entry name" value="TIR-NBS TYPE DISEASE RESISTANCE PROTEIN-RELATED"/>
    <property type="match status" value="1"/>
</dbReference>
<evidence type="ECO:0000256" key="4">
    <source>
        <dbReference type="ARBA" id="ARBA00022840"/>
    </source>
</evidence>
<dbReference type="Gene3D" id="3.80.10.10">
    <property type="entry name" value="Ribonuclease Inhibitor"/>
    <property type="match status" value="1"/>
</dbReference>
<protein>
    <submittedName>
        <fullName evidence="9">Disease resistance protein</fullName>
    </submittedName>
</protein>
<dbReference type="Pfam" id="PF00931">
    <property type="entry name" value="NB-ARC"/>
    <property type="match status" value="1"/>
</dbReference>
<dbReference type="Gene3D" id="3.40.50.300">
    <property type="entry name" value="P-loop containing nucleotide triphosphate hydrolases"/>
    <property type="match status" value="1"/>
</dbReference>
<dbReference type="OrthoDB" id="6161812at2759"/>
<dbReference type="InterPro" id="IPR032675">
    <property type="entry name" value="LRR_dom_sf"/>
</dbReference>
<evidence type="ECO:0000256" key="1">
    <source>
        <dbReference type="ARBA" id="ARBA00022737"/>
    </source>
</evidence>
<dbReference type="Proteomes" id="UP000554482">
    <property type="component" value="Unassembled WGS sequence"/>
</dbReference>
<dbReference type="InterPro" id="IPR038005">
    <property type="entry name" value="RX-like_CC"/>
</dbReference>
<evidence type="ECO:0000259" key="6">
    <source>
        <dbReference type="Pfam" id="PF18052"/>
    </source>
</evidence>
<reference evidence="9 10" key="1">
    <citation type="submission" date="2020-06" db="EMBL/GenBank/DDBJ databases">
        <title>Transcriptomic and genomic resources for Thalictrum thalictroides and T. hernandezii: Facilitating candidate gene discovery in an emerging model plant lineage.</title>
        <authorList>
            <person name="Arias T."/>
            <person name="Riano-Pachon D.M."/>
            <person name="Di Stilio V.S."/>
        </authorList>
    </citation>
    <scope>NUCLEOTIDE SEQUENCE [LARGE SCALE GENOMIC DNA]</scope>
    <source>
        <strain evidence="10">cv. WT478/WT964</strain>
        <tissue evidence="9">Leaves</tissue>
    </source>
</reference>
<dbReference type="Pfam" id="PF23598">
    <property type="entry name" value="LRR_14"/>
    <property type="match status" value="1"/>
</dbReference>
<dbReference type="InterPro" id="IPR058922">
    <property type="entry name" value="WHD_DRP"/>
</dbReference>
<dbReference type="Pfam" id="PF18052">
    <property type="entry name" value="Rx_N"/>
    <property type="match status" value="1"/>
</dbReference>
<dbReference type="InterPro" id="IPR027417">
    <property type="entry name" value="P-loop_NTPase"/>
</dbReference>
<keyword evidence="10" id="KW-1185">Reference proteome</keyword>
<feature type="domain" description="Disease resistance R13L4/SHOC-2-like LRR" evidence="8">
    <location>
        <begin position="474"/>
        <end position="579"/>
    </location>
</feature>
<evidence type="ECO:0000256" key="3">
    <source>
        <dbReference type="ARBA" id="ARBA00022821"/>
    </source>
</evidence>
<dbReference type="PRINTS" id="PR00364">
    <property type="entry name" value="DISEASERSIST"/>
</dbReference>
<keyword evidence="2" id="KW-0547">Nucleotide-binding</keyword>
<comment type="caution">
    <text evidence="9">The sequence shown here is derived from an EMBL/GenBank/DDBJ whole genome shotgun (WGS) entry which is preliminary data.</text>
</comment>
<keyword evidence="1" id="KW-0677">Repeat</keyword>
<sequence>GVLSDFDAAKPNEFSAVKTLVIKIRDLVYDAEDLIDEFSHKKELHKKRSIGGRILHFWRIPMALYQIGNKIEEFNNKLRRVGSNRSVYFPDIPVPAQDSGKIQRLASFRRSSPTLEEAVTVGLNKQAEELVDWILQNKGKETRRTLSIIGMGGLGKTTLAQKIYGTREVENQFGIRAWIYASQEFKVRDLLLNTIKQVVGVVTSDELSRIEKVDNSRGKLEVHKVQARGVITDDELSRLERMDDQNLKEELRKHLNGKRYLVVIDDIWNMNAWNSICTGFPEDQNGSILIQTTRDKGIAMSAGSSSRIHDLPYLNPEQSWELFCGKVFNKPDGCPPELITVGKEIVEKCDGLPLGIVVLGGLLMGVEQTHDAWSRVCDRANWELANGFVQSRDHETMEDVAKDYLDELIQRSLIQKVQLKYEGGPVKTCRVHSVMREQYDDQLNNYIASSKSRRRAITPSSSKEDYFSHSTPKLRSMLFFYGSFQTDSLKSRFGDTIKKLRVLDLEGIHLGIDLPQEIGKLVLLLYLGLRKTGITNLPKFICKLVKLQTLDARGNKNVTIPEKIWKMKHLRHLYLEHYSWNGLEKVERVAKEELPSGLLTLQVSSVIWLELGRLGLSKAFIEFNCLRSLTLRGKELVSDKLQNCFPSSLIVLNLEGCALEEDPSNVLEKLPNLKELRIRFASYMGKGLLFSAEGFGRLEFLQLHQLVLEEWVVEDYAMATLKHLVISECHFLRMLPDGLSQIKTLQKVQILKMPQFHQRVNEDGGDWKKIKHVPNIICT</sequence>
<gene>
    <name evidence="9" type="ORF">FRX31_023352</name>
</gene>
<dbReference type="EMBL" id="JABWDY010028505">
    <property type="protein sequence ID" value="KAF5187061.1"/>
    <property type="molecule type" value="Genomic_DNA"/>
</dbReference>
<keyword evidence="4" id="KW-0067">ATP-binding</keyword>
<dbReference type="GO" id="GO:0005524">
    <property type="term" value="F:ATP binding"/>
    <property type="evidence" value="ECO:0007669"/>
    <property type="project" value="UniProtKB-KW"/>
</dbReference>
<dbReference type="Gene3D" id="1.20.5.4130">
    <property type="match status" value="1"/>
</dbReference>
<accession>A0A7J6VQJ7</accession>
<dbReference type="Pfam" id="PF23559">
    <property type="entry name" value="WHD_DRP"/>
    <property type="match status" value="1"/>
</dbReference>
<feature type="domain" description="Disease resistance protein winged helix" evidence="7">
    <location>
        <begin position="385"/>
        <end position="436"/>
    </location>
</feature>
<evidence type="ECO:0000313" key="9">
    <source>
        <dbReference type="EMBL" id="KAF5187061.1"/>
    </source>
</evidence>
<organism evidence="9 10">
    <name type="scientific">Thalictrum thalictroides</name>
    <name type="common">Rue-anemone</name>
    <name type="synonym">Anemone thalictroides</name>
    <dbReference type="NCBI Taxonomy" id="46969"/>
    <lineage>
        <taxon>Eukaryota</taxon>
        <taxon>Viridiplantae</taxon>
        <taxon>Streptophyta</taxon>
        <taxon>Embryophyta</taxon>
        <taxon>Tracheophyta</taxon>
        <taxon>Spermatophyta</taxon>
        <taxon>Magnoliopsida</taxon>
        <taxon>Ranunculales</taxon>
        <taxon>Ranunculaceae</taxon>
        <taxon>Thalictroideae</taxon>
        <taxon>Thalictrum</taxon>
    </lineage>
</organism>
<dbReference type="InterPro" id="IPR002182">
    <property type="entry name" value="NB-ARC"/>
</dbReference>
<keyword evidence="3" id="KW-0611">Plant defense</keyword>
<dbReference type="GO" id="GO:0006952">
    <property type="term" value="P:defense response"/>
    <property type="evidence" value="ECO:0007669"/>
    <property type="project" value="UniProtKB-KW"/>
</dbReference>
<feature type="domain" description="NB-ARC" evidence="5">
    <location>
        <begin position="125"/>
        <end position="332"/>
    </location>
</feature>
<dbReference type="Gene3D" id="1.10.8.430">
    <property type="entry name" value="Helical domain of apoptotic protease-activating factors"/>
    <property type="match status" value="1"/>
</dbReference>